<evidence type="ECO:0000313" key="1">
    <source>
        <dbReference type="EMBL" id="QPR29985.1"/>
    </source>
</evidence>
<dbReference type="EMBL" id="CP066023">
    <property type="protein sequence ID" value="QQB81821.1"/>
    <property type="molecule type" value="Genomic_DNA"/>
</dbReference>
<evidence type="ECO:0000313" key="3">
    <source>
        <dbReference type="Proteomes" id="UP000594774"/>
    </source>
</evidence>
<protein>
    <submittedName>
        <fullName evidence="1">Uncharacterized protein</fullName>
    </submittedName>
</protein>
<proteinExistence type="predicted"/>
<evidence type="ECO:0000313" key="4">
    <source>
        <dbReference type="Proteomes" id="UP000595198"/>
    </source>
</evidence>
<name>A0AB37G9Q4_CORAY</name>
<evidence type="ECO:0000313" key="2">
    <source>
        <dbReference type="EMBL" id="QQB81821.1"/>
    </source>
</evidence>
<dbReference type="RefSeq" id="WP_197914171.1">
    <property type="nucleotide sequence ID" value="NZ_CP065628.1"/>
</dbReference>
<organism evidence="1 3">
    <name type="scientific">Corynebacterium amycolatum</name>
    <dbReference type="NCBI Taxonomy" id="43765"/>
    <lineage>
        <taxon>Bacteria</taxon>
        <taxon>Bacillati</taxon>
        <taxon>Actinomycetota</taxon>
        <taxon>Actinomycetes</taxon>
        <taxon>Mycobacteriales</taxon>
        <taxon>Corynebacteriaceae</taxon>
        <taxon>Corynebacterium</taxon>
    </lineage>
</organism>
<dbReference type="AlphaFoldDB" id="A0AB37G9Q4"/>
<reference evidence="3 4" key="1">
    <citation type="submission" date="2020-12" db="EMBL/GenBank/DDBJ databases">
        <title>FDA dAtabase for Regulatory Grade micrObial Sequences (FDA-ARGOS): Supporting development and validation of Infectious Disease Dx tests.</title>
        <authorList>
            <person name="Sproer C."/>
            <person name="Gronow S."/>
            <person name="Severitt S."/>
            <person name="Schroder I."/>
            <person name="Tallon L."/>
            <person name="Sadzewicz L."/>
            <person name="Zhao X."/>
            <person name="Boylan J."/>
            <person name="Ott S."/>
            <person name="Bowen H."/>
            <person name="Vavikolanu K."/>
            <person name="Mehta A."/>
            <person name="Aluvathingal J."/>
            <person name="Nadendla S."/>
            <person name="Lowell S."/>
            <person name="Myers T."/>
            <person name="Yan Y."/>
            <person name="Sichtig H."/>
        </authorList>
    </citation>
    <scope>NUCLEOTIDE SEQUENCE [LARGE SCALE GENOMIC DNA]</scope>
    <source>
        <strain evidence="1 3">FDAARGOS_938</strain>
        <strain evidence="2 4">FDAARGOS_991</strain>
    </source>
</reference>
<keyword evidence="4" id="KW-1185">Reference proteome</keyword>
<dbReference type="Proteomes" id="UP000595198">
    <property type="component" value="Chromosome"/>
</dbReference>
<dbReference type="EMBL" id="CP065628">
    <property type="protein sequence ID" value="QPR29985.1"/>
    <property type="molecule type" value="Genomic_DNA"/>
</dbReference>
<sequence>MDNRKLLTELRVLADKLQRDYRPDRTVPGAEWEQKPIAGLKKALEQSGEKYTGALAEMLFNDSRSRSLQAGNKFFSNLDEFEQGTLDPWSEAHHPIVVYVENVDDDGNFFEVKQHVCIRALTPEDIESWSNRKIQRAEKQKAIEEERADEGIRLAKILRNGGFANVNEWLVNDYPQCEGS</sequence>
<gene>
    <name evidence="1" type="ORF">I6G95_06925</name>
    <name evidence="2" type="ORF">I6H48_07485</name>
</gene>
<accession>A0AB37G9Q4</accession>
<dbReference type="Proteomes" id="UP000594774">
    <property type="component" value="Chromosome"/>
</dbReference>